<organism evidence="1 2">
    <name type="scientific">Candidatus Viridilinea mediisalina</name>
    <dbReference type="NCBI Taxonomy" id="2024553"/>
    <lineage>
        <taxon>Bacteria</taxon>
        <taxon>Bacillati</taxon>
        <taxon>Chloroflexota</taxon>
        <taxon>Chloroflexia</taxon>
        <taxon>Chloroflexales</taxon>
        <taxon>Chloroflexineae</taxon>
        <taxon>Oscillochloridaceae</taxon>
        <taxon>Candidatus Viridilinea</taxon>
    </lineage>
</organism>
<dbReference type="AlphaFoldDB" id="A0A2A6RG92"/>
<reference evidence="2" key="1">
    <citation type="submission" date="2017-08" db="EMBL/GenBank/DDBJ databases">
        <authorList>
            <person name="Grouzdev D.S."/>
            <person name="Gaisin V.A."/>
            <person name="Rysina M.S."/>
            <person name="Gorlenko V.M."/>
        </authorList>
    </citation>
    <scope>NUCLEOTIDE SEQUENCE [LARGE SCALE GENOMIC DNA]</scope>
    <source>
        <strain evidence="2">Kir15-3F</strain>
    </source>
</reference>
<dbReference type="EMBL" id="NQWI01000088">
    <property type="protein sequence ID" value="PDW02087.1"/>
    <property type="molecule type" value="Genomic_DNA"/>
</dbReference>
<dbReference type="Proteomes" id="UP000220527">
    <property type="component" value="Unassembled WGS sequence"/>
</dbReference>
<evidence type="ECO:0000313" key="1">
    <source>
        <dbReference type="EMBL" id="PDW02087.1"/>
    </source>
</evidence>
<keyword evidence="2" id="KW-1185">Reference proteome</keyword>
<protein>
    <submittedName>
        <fullName evidence="1">Uncharacterized protein</fullName>
    </submittedName>
</protein>
<comment type="caution">
    <text evidence="1">The sequence shown here is derived from an EMBL/GenBank/DDBJ whole genome shotgun (WGS) entry which is preliminary data.</text>
</comment>
<dbReference type="Pfam" id="PF22539">
    <property type="entry name" value="DUF7004"/>
    <property type="match status" value="1"/>
</dbReference>
<accession>A0A2A6RG92</accession>
<evidence type="ECO:0000313" key="2">
    <source>
        <dbReference type="Proteomes" id="UP000220527"/>
    </source>
</evidence>
<dbReference type="InterPro" id="IPR054273">
    <property type="entry name" value="DUF7004"/>
</dbReference>
<gene>
    <name evidence="1" type="ORF">CJ255_15680</name>
</gene>
<sequence>MSHSYGEHALEFEIVFSILYAKMVAAETIRRDPLKRRVKRLGVHLVLFDNYSGEMASKACQKQPWQELDAACNERGF</sequence>
<name>A0A2A6RG92_9CHLR</name>
<proteinExistence type="predicted"/>